<sequence>MTRTVLVARLDNAGDVLLTGPAVRAVAAHADSVVMLAGPHGRSAAALLPGVDEVVEWRAPWIDPEPDPVTRAHVEHLRQAVEAIEPDVAVVFTSFHQSPLPLALVLRLAGVPWIGAISEDYPGSLLDLRHRVPGDPPEAERALSLARAAGFSPSGGDDGRLAVRRPLPCVADLVGEPDYVVLHPGASVPARQWPPQRCAEAVQALAAAGYRVVVTGARGEQQLTAQVAGEVGIDLGGGTDLAQLAAVLDGARVVVAPNTGPAHLAAAVGTPVVSLFAPVVPAARWAPYRVPTVMLGRQDAPCRDTRARRCPVPGHPCLTGVTADDVVAAVGKLWRS</sequence>
<evidence type="ECO:0000313" key="4">
    <source>
        <dbReference type="Proteomes" id="UP000820669"/>
    </source>
</evidence>
<dbReference type="PANTHER" id="PTHR30160">
    <property type="entry name" value="TETRAACYLDISACCHARIDE 4'-KINASE-RELATED"/>
    <property type="match status" value="1"/>
</dbReference>
<dbReference type="Proteomes" id="UP000820669">
    <property type="component" value="Unassembled WGS sequence"/>
</dbReference>
<keyword evidence="1" id="KW-0328">Glycosyltransferase</keyword>
<dbReference type="EMBL" id="JAAXLA010000022">
    <property type="protein sequence ID" value="NMH98376.1"/>
    <property type="molecule type" value="Genomic_DNA"/>
</dbReference>
<evidence type="ECO:0000256" key="2">
    <source>
        <dbReference type="ARBA" id="ARBA00022679"/>
    </source>
</evidence>
<organism evidence="3 4">
    <name type="scientific">Pseudonocardia acidicola</name>
    <dbReference type="NCBI Taxonomy" id="2724939"/>
    <lineage>
        <taxon>Bacteria</taxon>
        <taxon>Bacillati</taxon>
        <taxon>Actinomycetota</taxon>
        <taxon>Actinomycetes</taxon>
        <taxon>Pseudonocardiales</taxon>
        <taxon>Pseudonocardiaceae</taxon>
        <taxon>Pseudonocardia</taxon>
    </lineage>
</organism>
<gene>
    <name evidence="3" type="ORF">HF526_13815</name>
</gene>
<dbReference type="CDD" id="cd03789">
    <property type="entry name" value="GT9_LPS_heptosyltransferase"/>
    <property type="match status" value="1"/>
</dbReference>
<dbReference type="Pfam" id="PF01075">
    <property type="entry name" value="Glyco_transf_9"/>
    <property type="match status" value="1"/>
</dbReference>
<evidence type="ECO:0000256" key="1">
    <source>
        <dbReference type="ARBA" id="ARBA00022676"/>
    </source>
</evidence>
<dbReference type="InterPro" id="IPR002201">
    <property type="entry name" value="Glyco_trans_9"/>
</dbReference>
<dbReference type="RefSeq" id="WP_169381827.1">
    <property type="nucleotide sequence ID" value="NZ_JAAXLA010000022.1"/>
</dbReference>
<reference evidence="3 4" key="1">
    <citation type="submission" date="2020-04" db="EMBL/GenBank/DDBJ databases">
        <authorList>
            <person name="Klaysubun C."/>
            <person name="Duangmal K."/>
            <person name="Lipun K."/>
        </authorList>
    </citation>
    <scope>NUCLEOTIDE SEQUENCE [LARGE SCALE GENOMIC DNA]</scope>
    <source>
        <strain evidence="3 4">K10HN5</strain>
    </source>
</reference>
<proteinExistence type="predicted"/>
<name>A0ABX1S9Y1_9PSEU</name>
<dbReference type="PANTHER" id="PTHR30160:SF1">
    <property type="entry name" value="LIPOPOLYSACCHARIDE 1,2-N-ACETYLGLUCOSAMINETRANSFERASE-RELATED"/>
    <property type="match status" value="1"/>
</dbReference>
<keyword evidence="4" id="KW-1185">Reference proteome</keyword>
<dbReference type="SUPFAM" id="SSF53756">
    <property type="entry name" value="UDP-Glycosyltransferase/glycogen phosphorylase"/>
    <property type="match status" value="1"/>
</dbReference>
<dbReference type="Gene3D" id="3.40.50.2000">
    <property type="entry name" value="Glycogen Phosphorylase B"/>
    <property type="match status" value="2"/>
</dbReference>
<dbReference type="InterPro" id="IPR051199">
    <property type="entry name" value="LPS_LOS_Heptosyltrfase"/>
</dbReference>
<accession>A0ABX1S9Y1</accession>
<keyword evidence="2" id="KW-0808">Transferase</keyword>
<comment type="caution">
    <text evidence="3">The sequence shown here is derived from an EMBL/GenBank/DDBJ whole genome shotgun (WGS) entry which is preliminary data.</text>
</comment>
<protein>
    <submittedName>
        <fullName evidence="3">Glycosyltransferase family 9 protein</fullName>
    </submittedName>
</protein>
<evidence type="ECO:0000313" key="3">
    <source>
        <dbReference type="EMBL" id="NMH98376.1"/>
    </source>
</evidence>